<dbReference type="Gene3D" id="1.10.3210.10">
    <property type="entry name" value="Hypothetical protein af1432"/>
    <property type="match status" value="1"/>
</dbReference>
<dbReference type="STRING" id="1610489.SAMN06295981_1611"/>
<feature type="domain" description="HD/PDEase" evidence="1">
    <location>
        <begin position="47"/>
        <end position="157"/>
    </location>
</feature>
<name>A0A1X7JIE8_9CORY</name>
<evidence type="ECO:0000313" key="2">
    <source>
        <dbReference type="EMBL" id="SMG27499.1"/>
    </source>
</evidence>
<dbReference type="Proteomes" id="UP000193309">
    <property type="component" value="Unassembled WGS sequence"/>
</dbReference>
<dbReference type="EMBL" id="FXAR01000005">
    <property type="protein sequence ID" value="SMG27499.1"/>
    <property type="molecule type" value="Genomic_DNA"/>
</dbReference>
<dbReference type="SMART" id="SM00471">
    <property type="entry name" value="HDc"/>
    <property type="match status" value="1"/>
</dbReference>
<dbReference type="InterPro" id="IPR003607">
    <property type="entry name" value="HD/PDEase_dom"/>
</dbReference>
<organism evidence="2 3">
    <name type="scientific">Corynebacterium pollutisoli</name>
    <dbReference type="NCBI Taxonomy" id="1610489"/>
    <lineage>
        <taxon>Bacteria</taxon>
        <taxon>Bacillati</taxon>
        <taxon>Actinomycetota</taxon>
        <taxon>Actinomycetes</taxon>
        <taxon>Mycobacteriales</taxon>
        <taxon>Corynebacteriaceae</taxon>
        <taxon>Corynebacterium</taxon>
    </lineage>
</organism>
<dbReference type="GO" id="GO:0008893">
    <property type="term" value="F:guanosine-3',5'-bis(diphosphate) 3'-diphosphatase activity"/>
    <property type="evidence" value="ECO:0007669"/>
    <property type="project" value="TreeGrafter"/>
</dbReference>
<reference evidence="3" key="1">
    <citation type="submission" date="2017-04" db="EMBL/GenBank/DDBJ databases">
        <authorList>
            <person name="Varghese N."/>
            <person name="Submissions S."/>
        </authorList>
    </citation>
    <scope>NUCLEOTIDE SEQUENCE [LARGE SCALE GENOMIC DNA]</scope>
    <source>
        <strain evidence="3">VDS</strain>
    </source>
</reference>
<keyword evidence="3" id="KW-1185">Reference proteome</keyword>
<accession>A0A1X7JIE8</accession>
<dbReference type="PANTHER" id="PTHR46246">
    <property type="entry name" value="GUANOSINE-3',5'-BIS(DIPHOSPHATE) 3'-PYROPHOSPHOHYDROLASE MESH1"/>
    <property type="match status" value="1"/>
</dbReference>
<dbReference type="SUPFAM" id="SSF109604">
    <property type="entry name" value="HD-domain/PDEase-like"/>
    <property type="match status" value="1"/>
</dbReference>
<dbReference type="PANTHER" id="PTHR46246:SF1">
    <property type="entry name" value="GUANOSINE-3',5'-BIS(DIPHOSPHATE) 3'-PYROPHOSPHOHYDROLASE MESH1"/>
    <property type="match status" value="1"/>
</dbReference>
<protein>
    <submittedName>
        <fullName evidence="2">HD domain-containing protein</fullName>
    </submittedName>
</protein>
<sequence>MEGFSHSAPGPDTSSTLIPMTTPLTTRLMRAMNTAAVNHRDHVRKGSGIPYIAHLLAVHHLVAQYTENEDVQIAALFHDTLEDVPERYSEKDMRREFGDRVTDLVRHLSKDDSLPDWRARADAYLRHLEHDAPDEVVLISAADKLHNLMSILDDHATHGDALWERFNSGRENQRWWYGEIHRVVEKRLPGLDLNRQLGELVSCFPVEA</sequence>
<evidence type="ECO:0000313" key="3">
    <source>
        <dbReference type="Proteomes" id="UP000193309"/>
    </source>
</evidence>
<evidence type="ECO:0000259" key="1">
    <source>
        <dbReference type="SMART" id="SM00471"/>
    </source>
</evidence>
<dbReference type="Pfam" id="PF13328">
    <property type="entry name" value="HD_4"/>
    <property type="match status" value="1"/>
</dbReference>
<gene>
    <name evidence="2" type="ORF">SAMN06295981_1611</name>
</gene>
<proteinExistence type="predicted"/>
<dbReference type="InterPro" id="IPR052194">
    <property type="entry name" value="MESH1"/>
</dbReference>
<dbReference type="AlphaFoldDB" id="A0A1X7JIE8"/>